<dbReference type="Pfam" id="PF00005">
    <property type="entry name" value="ABC_tran"/>
    <property type="match status" value="1"/>
</dbReference>
<dbReference type="PROSITE" id="PS00211">
    <property type="entry name" value="ABC_TRANSPORTER_1"/>
    <property type="match status" value="1"/>
</dbReference>
<protein>
    <submittedName>
        <fullName evidence="12">ABC transporter ATP-binding protein</fullName>
    </submittedName>
</protein>
<evidence type="ECO:0000256" key="6">
    <source>
        <dbReference type="ARBA" id="ARBA00022840"/>
    </source>
</evidence>
<dbReference type="SMART" id="SM00382">
    <property type="entry name" value="AAA"/>
    <property type="match status" value="1"/>
</dbReference>
<dbReference type="Proteomes" id="UP000440513">
    <property type="component" value="Unassembled WGS sequence"/>
</dbReference>
<evidence type="ECO:0000256" key="9">
    <source>
        <dbReference type="SAM" id="Phobius"/>
    </source>
</evidence>
<dbReference type="EMBL" id="VUMS01000019">
    <property type="protein sequence ID" value="MST67170.1"/>
    <property type="molecule type" value="Genomic_DNA"/>
</dbReference>
<dbReference type="InterPro" id="IPR036640">
    <property type="entry name" value="ABC1_TM_sf"/>
</dbReference>
<name>A0A7X2P461_9FIRM</name>
<evidence type="ECO:0000256" key="2">
    <source>
        <dbReference type="ARBA" id="ARBA00022448"/>
    </source>
</evidence>
<feature type="transmembrane region" description="Helical" evidence="9">
    <location>
        <begin position="52"/>
        <end position="75"/>
    </location>
</feature>
<evidence type="ECO:0000259" key="10">
    <source>
        <dbReference type="PROSITE" id="PS50893"/>
    </source>
</evidence>
<organism evidence="12 13">
    <name type="scientific">Oliverpabstia intestinalis</name>
    <dbReference type="NCBI Taxonomy" id="2606633"/>
    <lineage>
        <taxon>Bacteria</taxon>
        <taxon>Bacillati</taxon>
        <taxon>Bacillota</taxon>
        <taxon>Clostridia</taxon>
        <taxon>Lachnospirales</taxon>
        <taxon>Lachnospiraceae</taxon>
        <taxon>Oliverpabstia</taxon>
    </lineage>
</organism>
<comment type="caution">
    <text evidence="12">The sequence shown here is derived from an EMBL/GenBank/DDBJ whole genome shotgun (WGS) entry which is preliminary data.</text>
</comment>
<evidence type="ECO:0000313" key="13">
    <source>
        <dbReference type="Proteomes" id="UP000440513"/>
    </source>
</evidence>
<evidence type="ECO:0000259" key="11">
    <source>
        <dbReference type="PROSITE" id="PS50929"/>
    </source>
</evidence>
<proteinExistence type="predicted"/>
<dbReference type="InterPro" id="IPR003439">
    <property type="entry name" value="ABC_transporter-like_ATP-bd"/>
</dbReference>
<keyword evidence="4 9" id="KW-0812">Transmembrane</keyword>
<keyword evidence="3" id="KW-1003">Cell membrane</keyword>
<dbReference type="GO" id="GO:0016887">
    <property type="term" value="F:ATP hydrolysis activity"/>
    <property type="evidence" value="ECO:0007669"/>
    <property type="project" value="InterPro"/>
</dbReference>
<dbReference type="RefSeq" id="WP_154432617.1">
    <property type="nucleotide sequence ID" value="NZ_VUMS01000019.1"/>
</dbReference>
<dbReference type="CDD" id="cd18548">
    <property type="entry name" value="ABC_6TM_Tm287_like"/>
    <property type="match status" value="1"/>
</dbReference>
<keyword evidence="13" id="KW-1185">Reference proteome</keyword>
<dbReference type="PANTHER" id="PTHR43394:SF1">
    <property type="entry name" value="ATP-BINDING CASSETTE SUB-FAMILY B MEMBER 10, MITOCHONDRIAL"/>
    <property type="match status" value="1"/>
</dbReference>
<dbReference type="InterPro" id="IPR017871">
    <property type="entry name" value="ABC_transporter-like_CS"/>
</dbReference>
<dbReference type="GO" id="GO:0015421">
    <property type="term" value="F:ABC-type oligopeptide transporter activity"/>
    <property type="evidence" value="ECO:0007669"/>
    <property type="project" value="TreeGrafter"/>
</dbReference>
<accession>A0A7X2P461</accession>
<dbReference type="AlphaFoldDB" id="A0A7X2P461"/>
<feature type="transmembrane region" description="Helical" evidence="9">
    <location>
        <begin position="12"/>
        <end position="32"/>
    </location>
</feature>
<dbReference type="InterPro" id="IPR039421">
    <property type="entry name" value="Type_1_exporter"/>
</dbReference>
<dbReference type="InterPro" id="IPR003593">
    <property type="entry name" value="AAA+_ATPase"/>
</dbReference>
<reference evidence="12 13" key="1">
    <citation type="submission" date="2019-08" db="EMBL/GenBank/DDBJ databases">
        <title>In-depth cultivation of the pig gut microbiome towards novel bacterial diversity and tailored functional studies.</title>
        <authorList>
            <person name="Wylensek D."/>
            <person name="Hitch T.C.A."/>
            <person name="Clavel T."/>
        </authorList>
    </citation>
    <scope>NUCLEOTIDE SEQUENCE [LARGE SCALE GENOMIC DNA]</scope>
    <source>
        <strain evidence="12 13">BSM-380-WT-5A</strain>
    </source>
</reference>
<gene>
    <name evidence="12" type="ORF">FYJ57_10680</name>
</gene>
<dbReference type="GO" id="GO:0005524">
    <property type="term" value="F:ATP binding"/>
    <property type="evidence" value="ECO:0007669"/>
    <property type="project" value="UniProtKB-KW"/>
</dbReference>
<dbReference type="InterPro" id="IPR011527">
    <property type="entry name" value="ABC1_TM_dom"/>
</dbReference>
<dbReference type="SUPFAM" id="SSF52540">
    <property type="entry name" value="P-loop containing nucleoside triphosphate hydrolases"/>
    <property type="match status" value="1"/>
</dbReference>
<dbReference type="PANTHER" id="PTHR43394">
    <property type="entry name" value="ATP-DEPENDENT PERMEASE MDL1, MITOCHONDRIAL"/>
    <property type="match status" value="1"/>
</dbReference>
<dbReference type="GO" id="GO:0005886">
    <property type="term" value="C:plasma membrane"/>
    <property type="evidence" value="ECO:0007669"/>
    <property type="project" value="UniProtKB-SubCell"/>
</dbReference>
<feature type="transmembrane region" description="Helical" evidence="9">
    <location>
        <begin position="278"/>
        <end position="296"/>
    </location>
</feature>
<keyword evidence="2" id="KW-0813">Transport</keyword>
<dbReference type="Pfam" id="PF00664">
    <property type="entry name" value="ABC_membrane"/>
    <property type="match status" value="1"/>
</dbReference>
<evidence type="ECO:0000256" key="5">
    <source>
        <dbReference type="ARBA" id="ARBA00022741"/>
    </source>
</evidence>
<keyword evidence="8 9" id="KW-0472">Membrane</keyword>
<evidence type="ECO:0000256" key="8">
    <source>
        <dbReference type="ARBA" id="ARBA00023136"/>
    </source>
</evidence>
<feature type="domain" description="ABC transmembrane type-1" evidence="11">
    <location>
        <begin position="16"/>
        <end position="298"/>
    </location>
</feature>
<dbReference type="SUPFAM" id="SSF90123">
    <property type="entry name" value="ABC transporter transmembrane region"/>
    <property type="match status" value="1"/>
</dbReference>
<feature type="transmembrane region" description="Helical" evidence="9">
    <location>
        <begin position="129"/>
        <end position="149"/>
    </location>
</feature>
<sequence length="579" mass="65058">MKLILRYLKRYKLLVLLNFISVFGFALTELGIPTVISMMVDDGVMQQDKVYLLRMGGLIAVMSVVGVLGTILLGYCCARISTAVTCDIRNDLFEKVQTLSHQEMNQMGVSSLITRTSNDALQIMNFLNVILRTAMLTPVMIVVSFALVIMSSVKLSLIIAATVPFIILGVVVVAKVSGPVSEKQQTALDGLNRIFKENLTGLRVIRAFNNHRRETERFGQQNRQFAAQSRKLFTLMTSMEPLFFLLMNIAALAIYFTASFMIDQRLLQVGKLIAFMEYLFHAMFSMMLFCTVFMMYPRANISAKRIEAVMNMEPGIKNADAAQTETSDKIEKITFDHVAFCYPDGEEAVLKDISFTARAGETVAIIGSTGSGKSTLIQLIPRFYDVTEGRVLINDTDVRQMDVRRLREKIGFVSQKANLFSGTIEENIRFGREDASEEEMIRAAKIAQAYDFIMEKPGQFQERIVEGAGNLSGGQKQRLSIARALIRQPQIYIYDDSFSALDLKTDARLRKALKQEITDAIVIIVAQRVSTILDADRIIVLDEGRVAGMGRHEELLRECPLYYEIAASQLSEEELQHVR</sequence>
<evidence type="ECO:0000313" key="12">
    <source>
        <dbReference type="EMBL" id="MST67170.1"/>
    </source>
</evidence>
<dbReference type="PROSITE" id="PS50893">
    <property type="entry name" value="ABC_TRANSPORTER_2"/>
    <property type="match status" value="1"/>
</dbReference>
<evidence type="ECO:0000256" key="1">
    <source>
        <dbReference type="ARBA" id="ARBA00004651"/>
    </source>
</evidence>
<dbReference type="InterPro" id="IPR027417">
    <property type="entry name" value="P-loop_NTPase"/>
</dbReference>
<dbReference type="Gene3D" id="3.40.50.300">
    <property type="entry name" value="P-loop containing nucleotide triphosphate hydrolases"/>
    <property type="match status" value="1"/>
</dbReference>
<feature type="domain" description="ABC transporter" evidence="10">
    <location>
        <begin position="333"/>
        <end position="568"/>
    </location>
</feature>
<evidence type="ECO:0000256" key="4">
    <source>
        <dbReference type="ARBA" id="ARBA00022692"/>
    </source>
</evidence>
<feature type="transmembrane region" description="Helical" evidence="9">
    <location>
        <begin position="155"/>
        <end position="174"/>
    </location>
</feature>
<keyword evidence="7 9" id="KW-1133">Transmembrane helix</keyword>
<dbReference type="FunFam" id="3.40.50.300:FF:000221">
    <property type="entry name" value="Multidrug ABC transporter ATP-binding protein"/>
    <property type="match status" value="1"/>
</dbReference>
<dbReference type="Gene3D" id="1.20.1560.10">
    <property type="entry name" value="ABC transporter type 1, transmembrane domain"/>
    <property type="match status" value="1"/>
</dbReference>
<feature type="transmembrane region" description="Helical" evidence="9">
    <location>
        <begin position="232"/>
        <end position="258"/>
    </location>
</feature>
<keyword evidence="5" id="KW-0547">Nucleotide-binding</keyword>
<evidence type="ECO:0000256" key="7">
    <source>
        <dbReference type="ARBA" id="ARBA00022989"/>
    </source>
</evidence>
<evidence type="ECO:0000256" key="3">
    <source>
        <dbReference type="ARBA" id="ARBA00022475"/>
    </source>
</evidence>
<dbReference type="PROSITE" id="PS50929">
    <property type="entry name" value="ABC_TM1F"/>
    <property type="match status" value="1"/>
</dbReference>
<keyword evidence="6 12" id="KW-0067">ATP-binding</keyword>
<comment type="subcellular location">
    <subcellularLocation>
        <location evidence="1">Cell membrane</location>
        <topology evidence="1">Multi-pass membrane protein</topology>
    </subcellularLocation>
</comment>